<accession>A0A7I7T2V8</accession>
<feature type="compositionally biased region" description="Basic and acidic residues" evidence="1">
    <location>
        <begin position="206"/>
        <end position="219"/>
    </location>
</feature>
<dbReference type="InterPro" id="IPR054469">
    <property type="entry name" value="Pred_hydrolase_N"/>
</dbReference>
<organism evidence="3 4">
    <name type="scientific">Mycolicibacterium helvum</name>
    <dbReference type="NCBI Taxonomy" id="1534349"/>
    <lineage>
        <taxon>Bacteria</taxon>
        <taxon>Bacillati</taxon>
        <taxon>Actinomycetota</taxon>
        <taxon>Actinomycetes</taxon>
        <taxon>Mycobacteriales</taxon>
        <taxon>Mycobacteriaceae</taxon>
        <taxon>Mycolicibacterium</taxon>
    </lineage>
</organism>
<feature type="domain" description="Predicted hydrolase N-terminal" evidence="2">
    <location>
        <begin position="5"/>
        <end position="185"/>
    </location>
</feature>
<dbReference type="Proteomes" id="UP000467148">
    <property type="component" value="Chromosome"/>
</dbReference>
<evidence type="ECO:0000313" key="4">
    <source>
        <dbReference type="Proteomes" id="UP000467148"/>
    </source>
</evidence>
<evidence type="ECO:0000256" key="1">
    <source>
        <dbReference type="SAM" id="MobiDB-lite"/>
    </source>
</evidence>
<keyword evidence="4" id="KW-1185">Reference proteome</keyword>
<reference evidence="3 4" key="1">
    <citation type="journal article" date="2019" name="Emerg. Microbes Infect.">
        <title>Comprehensive subspecies identification of 175 nontuberculous mycobacteria species based on 7547 genomic profiles.</title>
        <authorList>
            <person name="Matsumoto Y."/>
            <person name="Kinjo T."/>
            <person name="Motooka D."/>
            <person name="Nabeya D."/>
            <person name="Jung N."/>
            <person name="Uechi K."/>
            <person name="Horii T."/>
            <person name="Iida T."/>
            <person name="Fujita J."/>
            <person name="Nakamura S."/>
        </authorList>
    </citation>
    <scope>NUCLEOTIDE SEQUENCE [LARGE SCALE GENOMIC DNA]</scope>
    <source>
        <strain evidence="3 4">JCM 30396</strain>
    </source>
</reference>
<dbReference type="RefSeq" id="WP_163746950.1">
    <property type="nucleotide sequence ID" value="NZ_AP022596.1"/>
</dbReference>
<sequence length="505" mass="52655">MTEYPSLKHISIGALVGEAGGDPWKVDQTLQSGDPGAINDLGRAFYSAGACTAETYKEFEQAQQRFRASWNRENGEHPINDSAEVQRATTRLMVQQDQLPAIGTDLANIAATLAETQRFSGMQVENLNTQLHYIDALIDQALAHDQDTSALEDNAITATSGVLHQVEALRDDYGTKLDAALTDLRAEHGYDPAPIEDVDGDGEPGAEQRGRESTDHYDANQRAKDEALANSGGPMTPEKADAAARLRDFTTATNPSADADARRLAGERLDDFRMAHFTGPLPKDPILGGDARTRAQGRLDLQRKLEQGLYGLPPMSADQATQQLDDGERFGRALTLKQAVDALVAQGMSPEGAARTVSKVAGGVPWSELIKHDSGLIAGAGAGIKAMADSASNGRHYVPDVLTADDAGVLLKVGKHLGTAGTVIDGVLTLNDLAHGAKPGETLGGFAGGAGGGAFGAWIATVGAGSVVGPEGTFVAAVIASVGLAAGGEWAGKKVGGIFDNAFGN</sequence>
<name>A0A7I7T2V8_9MYCO</name>
<dbReference type="EMBL" id="AP022596">
    <property type="protein sequence ID" value="BBY63270.1"/>
    <property type="molecule type" value="Genomic_DNA"/>
</dbReference>
<dbReference type="Pfam" id="PF22905">
    <property type="entry name" value="Hydro_N_hd"/>
    <property type="match status" value="1"/>
</dbReference>
<dbReference type="AlphaFoldDB" id="A0A7I7T2V8"/>
<gene>
    <name evidence="3" type="ORF">MHEL_15130</name>
</gene>
<evidence type="ECO:0000313" key="3">
    <source>
        <dbReference type="EMBL" id="BBY63270.1"/>
    </source>
</evidence>
<dbReference type="KEGG" id="mhev:MHEL_15130"/>
<feature type="region of interest" description="Disordered" evidence="1">
    <location>
        <begin position="189"/>
        <end position="219"/>
    </location>
</feature>
<feature type="compositionally biased region" description="Acidic residues" evidence="1">
    <location>
        <begin position="194"/>
        <end position="204"/>
    </location>
</feature>
<proteinExistence type="predicted"/>
<evidence type="ECO:0000259" key="2">
    <source>
        <dbReference type="Pfam" id="PF22905"/>
    </source>
</evidence>
<protein>
    <recommendedName>
        <fullName evidence="2">Predicted hydrolase N-terminal domain-containing protein</fullName>
    </recommendedName>
</protein>